<reference evidence="7 8" key="1">
    <citation type="submission" date="2024-11" db="EMBL/GenBank/DDBJ databases">
        <title>Chromosome-level genome assembly of the freshwater bivalve Anodonta woodiana.</title>
        <authorList>
            <person name="Chen X."/>
        </authorList>
    </citation>
    <scope>NUCLEOTIDE SEQUENCE [LARGE SCALE GENOMIC DNA]</scope>
    <source>
        <strain evidence="7">MN2024</strain>
        <tissue evidence="7">Gills</tissue>
    </source>
</reference>
<dbReference type="Pfam" id="PF01734">
    <property type="entry name" value="Patatin"/>
    <property type="match status" value="1"/>
</dbReference>
<gene>
    <name evidence="7" type="ORF">ACJMK2_015566</name>
</gene>
<feature type="active site" description="Nucleophile" evidence="4">
    <location>
        <position position="372"/>
    </location>
</feature>
<dbReference type="PROSITE" id="PS51635">
    <property type="entry name" value="PNPLA"/>
    <property type="match status" value="1"/>
</dbReference>
<dbReference type="AlphaFoldDB" id="A0ABD3US12"/>
<sequence length="662" mass="76027">MSAVRVTQTCGKLLAQENCLGRASLHQPPTCWSVINQTNHVMSTMPYDSHQISKQNSSDKKNDQEENSKTSNRTKNAFGTVMSTLEYPVKWLTNYDKVSSVVTQVQSKFRIDTGRLMETLTHKKNEIKRLDKNLKHKMSYGKLDESVNREHHSFERHIEDINHSIISFYDTTAVMKQKTLQPPVSANVENVTKHVKNTTDKDDKEEESKWPYLTDLTSFFVPQKKVSTVEARPKKHVIRADFVSQRELERRTRDLVSNLKTAASNMSKLKRAEELCKHLLQYPDMRTEAIKEKVLPCLLKMQQSKDNLLQMQALEGLALIGSIPPLRGRGIRLLTIDGGGTRGLVAIETLRQLEQMCQTELAKLFDYVCGVSTGALIVALVFLFRIPLSECEELYKEMSRLMFTRNKYVGTGKLVWNHAFYDAQLWEEILRTKMGEKRMIDFSRDPICPKMSVLSTVMNVPKMKNFLFRNYNHPSGVYSQYPGNSKHKVWEVIRASSAAPGYYEEFMLGDYVHQDGGILSNNPTAIGLHECKLLWPDQPIQCVISIGNGRYEPNLEISPSKSSLRDKVNKIVDSATDTEAVHVTMKDLLPPKSYFRFNPYLSEDCGLDEIRPERIQQMQTDTQLYLRKNQLKVAMAARELRKSKLPHQYLVDMAKYQLDMIR</sequence>
<dbReference type="InterPro" id="IPR016035">
    <property type="entry name" value="Acyl_Trfase/lysoPLipase"/>
</dbReference>
<accession>A0ABD3US12</accession>
<proteinExistence type="predicted"/>
<feature type="short sequence motif" description="DGA/G" evidence="4">
    <location>
        <begin position="515"/>
        <end position="517"/>
    </location>
</feature>
<evidence type="ECO:0000259" key="6">
    <source>
        <dbReference type="PROSITE" id="PS51635"/>
    </source>
</evidence>
<keyword evidence="1 4" id="KW-0378">Hydrolase</keyword>
<evidence type="ECO:0000256" key="2">
    <source>
        <dbReference type="ARBA" id="ARBA00022963"/>
    </source>
</evidence>
<feature type="compositionally biased region" description="Basic and acidic residues" evidence="5">
    <location>
        <begin position="57"/>
        <end position="68"/>
    </location>
</feature>
<keyword evidence="8" id="KW-1185">Reference proteome</keyword>
<name>A0ABD3US12_SINWO</name>
<comment type="caution">
    <text evidence="7">The sequence shown here is derived from an EMBL/GenBank/DDBJ whole genome shotgun (WGS) entry which is preliminary data.</text>
</comment>
<feature type="short sequence motif" description="GXGXXG" evidence="4">
    <location>
        <begin position="338"/>
        <end position="343"/>
    </location>
</feature>
<dbReference type="CDD" id="cd07211">
    <property type="entry name" value="Pat_PNPLA8"/>
    <property type="match status" value="1"/>
</dbReference>
<dbReference type="InterPro" id="IPR002641">
    <property type="entry name" value="PNPLA_dom"/>
</dbReference>
<dbReference type="PANTHER" id="PTHR24185:SF1">
    <property type="entry name" value="CALCIUM-INDEPENDENT PHOSPHOLIPASE A2-GAMMA"/>
    <property type="match status" value="1"/>
</dbReference>
<feature type="short sequence motif" description="GXSXG" evidence="4">
    <location>
        <begin position="370"/>
        <end position="374"/>
    </location>
</feature>
<feature type="active site" description="Proton acceptor" evidence="4">
    <location>
        <position position="515"/>
    </location>
</feature>
<dbReference type="Gene3D" id="3.40.1090.10">
    <property type="entry name" value="Cytosolic phospholipase A2 catalytic domain"/>
    <property type="match status" value="1"/>
</dbReference>
<organism evidence="7 8">
    <name type="scientific">Sinanodonta woodiana</name>
    <name type="common">Chinese pond mussel</name>
    <name type="synonym">Anodonta woodiana</name>
    <dbReference type="NCBI Taxonomy" id="1069815"/>
    <lineage>
        <taxon>Eukaryota</taxon>
        <taxon>Metazoa</taxon>
        <taxon>Spiralia</taxon>
        <taxon>Lophotrochozoa</taxon>
        <taxon>Mollusca</taxon>
        <taxon>Bivalvia</taxon>
        <taxon>Autobranchia</taxon>
        <taxon>Heteroconchia</taxon>
        <taxon>Palaeoheterodonta</taxon>
        <taxon>Unionida</taxon>
        <taxon>Unionoidea</taxon>
        <taxon>Unionidae</taxon>
        <taxon>Unioninae</taxon>
        <taxon>Sinanodonta</taxon>
    </lineage>
</organism>
<evidence type="ECO:0000256" key="5">
    <source>
        <dbReference type="SAM" id="MobiDB-lite"/>
    </source>
</evidence>
<dbReference type="InterPro" id="IPR045217">
    <property type="entry name" value="PNPLA8-like"/>
</dbReference>
<feature type="region of interest" description="Disordered" evidence="5">
    <location>
        <begin position="49"/>
        <end position="75"/>
    </location>
</feature>
<evidence type="ECO:0000313" key="8">
    <source>
        <dbReference type="Proteomes" id="UP001634394"/>
    </source>
</evidence>
<evidence type="ECO:0000256" key="1">
    <source>
        <dbReference type="ARBA" id="ARBA00022801"/>
    </source>
</evidence>
<keyword evidence="2 4" id="KW-0442">Lipid degradation</keyword>
<dbReference type="EMBL" id="JBJQND010000015">
    <property type="protein sequence ID" value="KAL3851865.1"/>
    <property type="molecule type" value="Genomic_DNA"/>
</dbReference>
<dbReference type="SUPFAM" id="SSF52151">
    <property type="entry name" value="FabD/lysophospholipase-like"/>
    <property type="match status" value="1"/>
</dbReference>
<dbReference type="GO" id="GO:0016042">
    <property type="term" value="P:lipid catabolic process"/>
    <property type="evidence" value="ECO:0007669"/>
    <property type="project" value="UniProtKB-UniRule"/>
</dbReference>
<keyword evidence="3 4" id="KW-0443">Lipid metabolism</keyword>
<feature type="domain" description="PNPLA" evidence="6">
    <location>
        <begin position="334"/>
        <end position="528"/>
    </location>
</feature>
<dbReference type="PANTHER" id="PTHR24185">
    <property type="entry name" value="CALCIUM-INDEPENDENT PHOSPHOLIPASE A2-GAMMA"/>
    <property type="match status" value="1"/>
</dbReference>
<evidence type="ECO:0000256" key="3">
    <source>
        <dbReference type="ARBA" id="ARBA00023098"/>
    </source>
</evidence>
<dbReference type="Proteomes" id="UP001634394">
    <property type="component" value="Unassembled WGS sequence"/>
</dbReference>
<evidence type="ECO:0000313" key="7">
    <source>
        <dbReference type="EMBL" id="KAL3851865.1"/>
    </source>
</evidence>
<evidence type="ECO:0000256" key="4">
    <source>
        <dbReference type="PROSITE-ProRule" id="PRU01161"/>
    </source>
</evidence>
<protein>
    <recommendedName>
        <fullName evidence="6">PNPLA domain-containing protein</fullName>
    </recommendedName>
</protein>
<dbReference type="GO" id="GO:0016787">
    <property type="term" value="F:hydrolase activity"/>
    <property type="evidence" value="ECO:0007669"/>
    <property type="project" value="UniProtKB-UniRule"/>
</dbReference>